<reference evidence="2" key="1">
    <citation type="submission" date="2016-10" db="EMBL/GenBank/DDBJ databases">
        <authorList>
            <person name="Varghese N."/>
            <person name="Submissions S."/>
        </authorList>
    </citation>
    <scope>NUCLEOTIDE SEQUENCE [LARGE SCALE GENOMIC DNA]</scope>
    <source>
        <strain evidence="2">DSM 22002</strain>
    </source>
</reference>
<name>A0A1G8C8Z7_9MICO</name>
<organism evidence="1 2">
    <name type="scientific">Agrococcus jejuensis</name>
    <dbReference type="NCBI Taxonomy" id="399736"/>
    <lineage>
        <taxon>Bacteria</taxon>
        <taxon>Bacillati</taxon>
        <taxon>Actinomycetota</taxon>
        <taxon>Actinomycetes</taxon>
        <taxon>Micrococcales</taxon>
        <taxon>Microbacteriaceae</taxon>
        <taxon>Agrococcus</taxon>
    </lineage>
</organism>
<evidence type="ECO:0000313" key="1">
    <source>
        <dbReference type="EMBL" id="SDH41904.1"/>
    </source>
</evidence>
<evidence type="ECO:0008006" key="3">
    <source>
        <dbReference type="Google" id="ProtNLM"/>
    </source>
</evidence>
<sequence>MQARSLSGADSTRTSTRARRGGIVAVVQPITDLGPDEVFVFGSNARGVHAAGAARAAHERFGAVWGEGDGLHGQSYAIDTMSGAAVMAERVAAFLRFAAEHAELRFLVTPIGTGIAGHQPHDVAPLFAGAPANVVLPPEFADLL</sequence>
<gene>
    <name evidence="1" type="ORF">SAMN04489720_1205</name>
</gene>
<keyword evidence="2" id="KW-1185">Reference proteome</keyword>
<dbReference type="AlphaFoldDB" id="A0A1G8C8Z7"/>
<proteinExistence type="predicted"/>
<accession>A0A1G8C8Z7</accession>
<evidence type="ECO:0000313" key="2">
    <source>
        <dbReference type="Proteomes" id="UP000198822"/>
    </source>
</evidence>
<dbReference type="Proteomes" id="UP000198822">
    <property type="component" value="Chromosome I"/>
</dbReference>
<dbReference type="EMBL" id="LT629695">
    <property type="protein sequence ID" value="SDH41904.1"/>
    <property type="molecule type" value="Genomic_DNA"/>
</dbReference>
<protein>
    <recommendedName>
        <fullName evidence="3">Macro domain-containing protein</fullName>
    </recommendedName>
</protein>
<dbReference type="STRING" id="399736.SAMN04489720_1205"/>